<evidence type="ECO:0000313" key="2">
    <source>
        <dbReference type="EMBL" id="CCD14218.1"/>
    </source>
</evidence>
<dbReference type="Proteomes" id="UP000000702">
    <property type="component" value="Unassembled WGS sequence"/>
</dbReference>
<reference evidence="3" key="1">
    <citation type="submission" date="2011-07" db="EMBL/GenBank/DDBJ databases">
        <title>Divergent evolution of antigenic variation in African trypanosomes.</title>
        <authorList>
            <person name="Jackson A.P."/>
            <person name="Berry A."/>
            <person name="Allison H.C."/>
            <person name="Burton P."/>
            <person name="Anderson J."/>
            <person name="Aslett M."/>
            <person name="Brown R."/>
            <person name="Corton N."/>
            <person name="Harris D."/>
            <person name="Hauser H."/>
            <person name="Gamble J."/>
            <person name="Gilderthorp R."/>
            <person name="McQuillan J."/>
            <person name="Quail M.A."/>
            <person name="Sanders M."/>
            <person name="Van Tonder A."/>
            <person name="Ginger M.L."/>
            <person name="Donelson J.E."/>
            <person name="Field M.C."/>
            <person name="Barry J.D."/>
            <person name="Berriman M."/>
            <person name="Hertz-Fowler C."/>
        </authorList>
    </citation>
    <scope>NUCLEOTIDE SEQUENCE [LARGE SCALE GENOMIC DNA]</scope>
    <source>
        <strain evidence="3">IL3000</strain>
    </source>
</reference>
<gene>
    <name evidence="2" type="ORF">TCIL3000_0_48650</name>
</gene>
<comment type="caution">
    <text evidence="2">The sequence shown here is derived from an EMBL/GenBank/DDBJ whole genome shotgun (WGS) entry which is preliminary data.</text>
</comment>
<evidence type="ECO:0000313" key="3">
    <source>
        <dbReference type="Proteomes" id="UP000000702"/>
    </source>
</evidence>
<dbReference type="AlphaFoldDB" id="F9WAF6"/>
<proteinExistence type="predicted"/>
<organism evidence="2 3">
    <name type="scientific">Trypanosoma congolense (strain IL3000)</name>
    <dbReference type="NCBI Taxonomy" id="1068625"/>
    <lineage>
        <taxon>Eukaryota</taxon>
        <taxon>Discoba</taxon>
        <taxon>Euglenozoa</taxon>
        <taxon>Kinetoplastea</taxon>
        <taxon>Metakinetoplastina</taxon>
        <taxon>Trypanosomatida</taxon>
        <taxon>Trypanosomatidae</taxon>
        <taxon>Trypanosoma</taxon>
        <taxon>Nannomonas</taxon>
    </lineage>
</organism>
<evidence type="ECO:0000256" key="1">
    <source>
        <dbReference type="SAM" id="Phobius"/>
    </source>
</evidence>
<keyword evidence="3" id="KW-1185">Reference proteome</keyword>
<sequence length="123" mass="13661">MGRFLYPERLCHIGQMRDFGRKRARVLGLYFSLILLYILVICAYVVSFTSVSCFPSHTDTPTCICDMISREAGVSPTGYDNLPCGVASLPSPITGCRRRDCQVTDCAISGETVCPPLLSFFFF</sequence>
<name>F9WAF6_TRYCI</name>
<dbReference type="EMBL" id="CAEQ01001428">
    <property type="protein sequence ID" value="CCD14218.1"/>
    <property type="molecule type" value="Genomic_DNA"/>
</dbReference>
<protein>
    <submittedName>
        <fullName evidence="2">Uncharacterized protein</fullName>
    </submittedName>
</protein>
<keyword evidence="1" id="KW-0472">Membrane</keyword>
<accession>F9WAF6</accession>
<keyword evidence="1" id="KW-0812">Transmembrane</keyword>
<keyword evidence="1" id="KW-1133">Transmembrane helix</keyword>
<feature type="transmembrane region" description="Helical" evidence="1">
    <location>
        <begin position="26"/>
        <end position="46"/>
    </location>
</feature>
<reference evidence="2 3" key="2">
    <citation type="journal article" date="2012" name="Proc. Natl. Acad. Sci. U.S.A.">
        <title>Antigenic diversity is generated by distinct evolutionary mechanisms in African trypanosome species.</title>
        <authorList>
            <person name="Jackson A.P."/>
            <person name="Berry A."/>
            <person name="Aslett M."/>
            <person name="Allison H.C."/>
            <person name="Burton P."/>
            <person name="Vavrova-Anderson J."/>
            <person name="Brown R."/>
            <person name="Browne H."/>
            <person name="Corton N."/>
            <person name="Hauser H."/>
            <person name="Gamble J."/>
            <person name="Gilderthorp R."/>
            <person name="Marcello L."/>
            <person name="McQuillan J."/>
            <person name="Otto T.D."/>
            <person name="Quail M.A."/>
            <person name="Sanders M.J."/>
            <person name="van Tonder A."/>
            <person name="Ginger M.L."/>
            <person name="Field M.C."/>
            <person name="Barry J.D."/>
            <person name="Hertz-Fowler C."/>
            <person name="Berriman M."/>
        </authorList>
    </citation>
    <scope>NUCLEOTIDE SEQUENCE [LARGE SCALE GENOMIC DNA]</scope>
    <source>
        <strain evidence="2 3">IL3000</strain>
    </source>
</reference>